<dbReference type="RefSeq" id="WP_187633450.1">
    <property type="nucleotide sequence ID" value="NZ_VZQQ01000004.1"/>
</dbReference>
<dbReference type="Proteomes" id="UP000736373">
    <property type="component" value="Unassembled WGS sequence"/>
</dbReference>
<organism evidence="1 2">
    <name type="scientific">Paraburkholderia podalyriae</name>
    <dbReference type="NCBI Taxonomy" id="1938811"/>
    <lineage>
        <taxon>Bacteria</taxon>
        <taxon>Pseudomonadati</taxon>
        <taxon>Pseudomonadota</taxon>
        <taxon>Betaproteobacteria</taxon>
        <taxon>Burkholderiales</taxon>
        <taxon>Burkholderiaceae</taxon>
        <taxon>Paraburkholderia</taxon>
    </lineage>
</organism>
<proteinExistence type="predicted"/>
<gene>
    <name evidence="1" type="ORF">F6X42_06840</name>
</gene>
<reference evidence="1 2" key="1">
    <citation type="submission" date="2019-09" db="EMBL/GenBank/DDBJ databases">
        <title>Paraburkholderia podalyriae sp. nov., A South African Podalyria-associated rhizobium.</title>
        <authorList>
            <person name="Mavima L."/>
            <person name="Beukes C.W."/>
            <person name="Palmer M."/>
            <person name="De Meyer S.E."/>
            <person name="James E.K."/>
            <person name="Maluk M."/>
            <person name="Avontuur J.R."/>
            <person name="Chan W.Y."/>
            <person name="Venter S.N."/>
            <person name="Steenkamp E.T."/>
        </authorList>
    </citation>
    <scope>NUCLEOTIDE SEQUENCE [LARGE SCALE GENOMIC DNA]</scope>
    <source>
        <strain evidence="1 2">WC7.3b</strain>
    </source>
</reference>
<evidence type="ECO:0000313" key="2">
    <source>
        <dbReference type="Proteomes" id="UP000736373"/>
    </source>
</evidence>
<name>A0ABR7PKP1_9BURK</name>
<accession>A0ABR7PKP1</accession>
<comment type="caution">
    <text evidence="1">The sequence shown here is derived from an EMBL/GenBank/DDBJ whole genome shotgun (WGS) entry which is preliminary data.</text>
</comment>
<evidence type="ECO:0000313" key="1">
    <source>
        <dbReference type="EMBL" id="MBC8746349.1"/>
    </source>
</evidence>
<keyword evidence="2" id="KW-1185">Reference proteome</keyword>
<protein>
    <submittedName>
        <fullName evidence="1">Uncharacterized protein</fullName>
    </submittedName>
</protein>
<dbReference type="EMBL" id="VZQQ01000004">
    <property type="protein sequence ID" value="MBC8746349.1"/>
    <property type="molecule type" value="Genomic_DNA"/>
</dbReference>
<sequence>MEWRRRCVAFSQPARCLMRRNEWTLPACERLNLTIRKSNGPVEPWSGNQTFGGALSFLFRRSRDGIDLAHLLARVGRIRHVAVRYKAA</sequence>